<dbReference type="GO" id="GO:0004497">
    <property type="term" value="F:monooxygenase activity"/>
    <property type="evidence" value="ECO:0007669"/>
    <property type="project" value="UniProtKB-KW"/>
</dbReference>
<accession>A0A6A6DN98</accession>
<dbReference type="InterPro" id="IPR017972">
    <property type="entry name" value="Cyt_P450_CS"/>
</dbReference>
<keyword evidence="5 6" id="KW-0408">Iron</keyword>
<evidence type="ECO:0000256" key="6">
    <source>
        <dbReference type="RuleBase" id="RU000461"/>
    </source>
</evidence>
<sequence length="288" mass="32488">MDTSNDLKLVIPPHMLDDPKSHPALSFKASIDNDALFYKCSSDDLAPFTEYAPTLMMVGKISARVFFDKGAAQDEEWIDLATGYVTAVFEYVQSLKPWPRFLRPFVYKFLPNYNQVLRHRARAQTIIASIITKKEGNRGEFLNMPGSLLDHLTGPLKKGKEVIGVLDKYNGCLSKEALNELPKLDSWLKERKTLYSPDLMRGRKNKHQYMSVARQDLGWGFGRHACPGRFLADVEIKIAIAEILSRFEIQLPPKATRPKNLEFETNVWEIAPAITQGLIIMVSGATGS</sequence>
<dbReference type="Pfam" id="PF00067">
    <property type="entry name" value="p450"/>
    <property type="match status" value="1"/>
</dbReference>
<dbReference type="PROSITE" id="PS00086">
    <property type="entry name" value="CYTOCHROME_P450"/>
    <property type="match status" value="1"/>
</dbReference>
<protein>
    <submittedName>
        <fullName evidence="7">Cytochrome P450</fullName>
    </submittedName>
</protein>
<dbReference type="Proteomes" id="UP000800200">
    <property type="component" value="Unassembled WGS sequence"/>
</dbReference>
<dbReference type="InterPro" id="IPR036396">
    <property type="entry name" value="Cyt_P450_sf"/>
</dbReference>
<dbReference type="GO" id="GO:0005506">
    <property type="term" value="F:iron ion binding"/>
    <property type="evidence" value="ECO:0007669"/>
    <property type="project" value="InterPro"/>
</dbReference>
<keyword evidence="8" id="KW-1185">Reference proteome</keyword>
<keyword evidence="6" id="KW-0503">Monooxygenase</keyword>
<dbReference type="PANTHER" id="PTHR46206">
    <property type="entry name" value="CYTOCHROME P450"/>
    <property type="match status" value="1"/>
</dbReference>
<evidence type="ECO:0000256" key="1">
    <source>
        <dbReference type="ARBA" id="ARBA00001971"/>
    </source>
</evidence>
<dbReference type="AlphaFoldDB" id="A0A6A6DN98"/>
<dbReference type="GO" id="GO:0016705">
    <property type="term" value="F:oxidoreductase activity, acting on paired donors, with incorporation or reduction of molecular oxygen"/>
    <property type="evidence" value="ECO:0007669"/>
    <property type="project" value="InterPro"/>
</dbReference>
<evidence type="ECO:0000256" key="2">
    <source>
        <dbReference type="ARBA" id="ARBA00010617"/>
    </source>
</evidence>
<gene>
    <name evidence="7" type="ORF">K469DRAFT_693826</name>
</gene>
<dbReference type="SUPFAM" id="SSF48264">
    <property type="entry name" value="Cytochrome P450"/>
    <property type="match status" value="1"/>
</dbReference>
<dbReference type="Gene3D" id="1.10.630.10">
    <property type="entry name" value="Cytochrome P450"/>
    <property type="match status" value="1"/>
</dbReference>
<evidence type="ECO:0000313" key="8">
    <source>
        <dbReference type="Proteomes" id="UP000800200"/>
    </source>
</evidence>
<evidence type="ECO:0000256" key="5">
    <source>
        <dbReference type="ARBA" id="ARBA00023004"/>
    </source>
</evidence>
<keyword evidence="3 6" id="KW-0479">Metal-binding</keyword>
<comment type="similarity">
    <text evidence="2 6">Belongs to the cytochrome P450 family.</text>
</comment>
<proteinExistence type="inferred from homology"/>
<evidence type="ECO:0000313" key="7">
    <source>
        <dbReference type="EMBL" id="KAF2179709.1"/>
    </source>
</evidence>
<evidence type="ECO:0000256" key="3">
    <source>
        <dbReference type="ARBA" id="ARBA00022723"/>
    </source>
</evidence>
<name>A0A6A6DN98_9PEZI</name>
<dbReference type="InterPro" id="IPR001128">
    <property type="entry name" value="Cyt_P450"/>
</dbReference>
<dbReference type="OrthoDB" id="1844152at2759"/>
<keyword evidence="4 6" id="KW-0560">Oxidoreductase</keyword>
<keyword evidence="6" id="KW-0349">Heme</keyword>
<organism evidence="7 8">
    <name type="scientific">Zopfia rhizophila CBS 207.26</name>
    <dbReference type="NCBI Taxonomy" id="1314779"/>
    <lineage>
        <taxon>Eukaryota</taxon>
        <taxon>Fungi</taxon>
        <taxon>Dikarya</taxon>
        <taxon>Ascomycota</taxon>
        <taxon>Pezizomycotina</taxon>
        <taxon>Dothideomycetes</taxon>
        <taxon>Dothideomycetes incertae sedis</taxon>
        <taxon>Zopfiaceae</taxon>
        <taxon>Zopfia</taxon>
    </lineage>
</organism>
<reference evidence="7" key="1">
    <citation type="journal article" date="2020" name="Stud. Mycol.">
        <title>101 Dothideomycetes genomes: a test case for predicting lifestyles and emergence of pathogens.</title>
        <authorList>
            <person name="Haridas S."/>
            <person name="Albert R."/>
            <person name="Binder M."/>
            <person name="Bloem J."/>
            <person name="Labutti K."/>
            <person name="Salamov A."/>
            <person name="Andreopoulos B."/>
            <person name="Baker S."/>
            <person name="Barry K."/>
            <person name="Bills G."/>
            <person name="Bluhm B."/>
            <person name="Cannon C."/>
            <person name="Castanera R."/>
            <person name="Culley D."/>
            <person name="Daum C."/>
            <person name="Ezra D."/>
            <person name="Gonzalez J."/>
            <person name="Henrissat B."/>
            <person name="Kuo A."/>
            <person name="Liang C."/>
            <person name="Lipzen A."/>
            <person name="Lutzoni F."/>
            <person name="Magnuson J."/>
            <person name="Mondo S."/>
            <person name="Nolan M."/>
            <person name="Ohm R."/>
            <person name="Pangilinan J."/>
            <person name="Park H.-J."/>
            <person name="Ramirez L."/>
            <person name="Alfaro M."/>
            <person name="Sun H."/>
            <person name="Tritt A."/>
            <person name="Yoshinaga Y."/>
            <person name="Zwiers L.-H."/>
            <person name="Turgeon B."/>
            <person name="Goodwin S."/>
            <person name="Spatafora J."/>
            <person name="Crous P."/>
            <person name="Grigoriev I."/>
        </authorList>
    </citation>
    <scope>NUCLEOTIDE SEQUENCE</scope>
    <source>
        <strain evidence="7">CBS 207.26</strain>
    </source>
</reference>
<evidence type="ECO:0000256" key="4">
    <source>
        <dbReference type="ARBA" id="ARBA00023002"/>
    </source>
</evidence>
<dbReference type="EMBL" id="ML994663">
    <property type="protein sequence ID" value="KAF2179709.1"/>
    <property type="molecule type" value="Genomic_DNA"/>
</dbReference>
<dbReference type="GO" id="GO:0020037">
    <property type="term" value="F:heme binding"/>
    <property type="evidence" value="ECO:0007669"/>
    <property type="project" value="InterPro"/>
</dbReference>
<comment type="cofactor">
    <cofactor evidence="1">
        <name>heme</name>
        <dbReference type="ChEBI" id="CHEBI:30413"/>
    </cofactor>
</comment>